<evidence type="ECO:0000256" key="1">
    <source>
        <dbReference type="SAM" id="Phobius"/>
    </source>
</evidence>
<dbReference type="EMBL" id="ADBS01000001">
    <property type="protein sequence ID" value="EEZ40283.1"/>
    <property type="molecule type" value="Genomic_DNA"/>
</dbReference>
<evidence type="ECO:0000259" key="2">
    <source>
        <dbReference type="Pfam" id="PF01578"/>
    </source>
</evidence>
<keyword evidence="4" id="KW-1185">Reference proteome</keyword>
<evidence type="ECO:0000313" key="4">
    <source>
        <dbReference type="Proteomes" id="UP000003579"/>
    </source>
</evidence>
<name>D0YW03_PHODD</name>
<dbReference type="PANTHER" id="PTHR38034">
    <property type="entry name" value="INNER MEMBRANE PROTEIN YPJD"/>
    <property type="match status" value="1"/>
</dbReference>
<organism evidence="3 4">
    <name type="scientific">Photobacterium damselae subsp. damselae CIP 102761</name>
    <dbReference type="NCBI Taxonomy" id="675817"/>
    <lineage>
        <taxon>Bacteria</taxon>
        <taxon>Pseudomonadati</taxon>
        <taxon>Pseudomonadota</taxon>
        <taxon>Gammaproteobacteria</taxon>
        <taxon>Vibrionales</taxon>
        <taxon>Vibrionaceae</taxon>
        <taxon>Photobacterium</taxon>
    </lineage>
</organism>
<feature type="transmembrane region" description="Helical" evidence="1">
    <location>
        <begin position="21"/>
        <end position="46"/>
    </location>
</feature>
<dbReference type="GO" id="GO:0020037">
    <property type="term" value="F:heme binding"/>
    <property type="evidence" value="ECO:0007669"/>
    <property type="project" value="InterPro"/>
</dbReference>
<feature type="transmembrane region" description="Helical" evidence="1">
    <location>
        <begin position="87"/>
        <end position="107"/>
    </location>
</feature>
<dbReference type="GO" id="GO:0017004">
    <property type="term" value="P:cytochrome complex assembly"/>
    <property type="evidence" value="ECO:0007669"/>
    <property type="project" value="InterPro"/>
</dbReference>
<protein>
    <submittedName>
        <fullName evidence="3">CcsA-related protein</fullName>
    </submittedName>
</protein>
<keyword evidence="1" id="KW-1133">Transmembrane helix</keyword>
<feature type="transmembrane region" description="Helical" evidence="1">
    <location>
        <begin position="201"/>
        <end position="223"/>
    </location>
</feature>
<dbReference type="InterPro" id="IPR002541">
    <property type="entry name" value="Cyt_c_assembly"/>
</dbReference>
<feature type="transmembrane region" description="Helical" evidence="1">
    <location>
        <begin position="58"/>
        <end position="75"/>
    </location>
</feature>
<feature type="transmembrane region" description="Helical" evidence="1">
    <location>
        <begin position="235"/>
        <end position="253"/>
    </location>
</feature>
<gene>
    <name evidence="3" type="ORF">VDA_001308</name>
</gene>
<dbReference type="eggNOG" id="COG4137">
    <property type="taxonomic scope" value="Bacteria"/>
</dbReference>
<evidence type="ECO:0000313" key="3">
    <source>
        <dbReference type="EMBL" id="EEZ40283.1"/>
    </source>
</evidence>
<dbReference type="InterPro" id="IPR052372">
    <property type="entry name" value="YpjD/HemX"/>
</dbReference>
<dbReference type="GO" id="GO:0005886">
    <property type="term" value="C:plasma membrane"/>
    <property type="evidence" value="ECO:0007669"/>
    <property type="project" value="TreeGrafter"/>
</dbReference>
<dbReference type="Proteomes" id="UP000003579">
    <property type="component" value="Unassembled WGS sequence"/>
</dbReference>
<dbReference type="Pfam" id="PF01578">
    <property type="entry name" value="Cytochrom_C_asm"/>
    <property type="match status" value="1"/>
</dbReference>
<dbReference type="AlphaFoldDB" id="D0YW03"/>
<reference evidence="3 4" key="1">
    <citation type="submission" date="2009-11" db="EMBL/GenBank/DDBJ databases">
        <authorList>
            <consortium name="Los Alamos National Laboratory (LANL)"/>
            <consortium name="National Microbial Pathogen Data Resource (NMPDR)"/>
            <person name="Munk A.C."/>
            <person name="Tapia R."/>
            <person name="Green L."/>
            <person name="Rogers Y."/>
            <person name="Detter J.C."/>
            <person name="Bruce D."/>
            <person name="Brettin T.S."/>
            <person name="Colwell R."/>
            <person name="Huq A."/>
            <person name="Grim C.J."/>
            <person name="Hasan N.A."/>
            <person name="Vonstein V."/>
            <person name="Bartels D."/>
        </authorList>
    </citation>
    <scope>NUCLEOTIDE SEQUENCE [LARGE SCALE GENOMIC DNA]</scope>
    <source>
        <strain evidence="3 4">CIP 102761</strain>
    </source>
</reference>
<feature type="transmembrane region" description="Helical" evidence="1">
    <location>
        <begin position="148"/>
        <end position="170"/>
    </location>
</feature>
<keyword evidence="1" id="KW-0812">Transmembrane</keyword>
<feature type="transmembrane region" description="Helical" evidence="1">
    <location>
        <begin position="113"/>
        <end position="136"/>
    </location>
</feature>
<feature type="domain" description="Cytochrome c assembly protein" evidence="2">
    <location>
        <begin position="64"/>
        <end position="287"/>
    </location>
</feature>
<dbReference type="PANTHER" id="PTHR38034:SF1">
    <property type="entry name" value="INNER MEMBRANE PROTEIN YPJD"/>
    <property type="match status" value="1"/>
</dbReference>
<feature type="transmembrane region" description="Helical" evidence="1">
    <location>
        <begin position="259"/>
        <end position="278"/>
    </location>
</feature>
<accession>D0YW03</accession>
<proteinExistence type="predicted"/>
<keyword evidence="1" id="KW-0472">Membrane</keyword>
<sequence length="290" mass="31972">MSARYNCHSRSSKTSYVCYGVFSVIMDILIAVAAIGCYIAALAFIIPGLSNSNGIKTRPVFISALLAIALHILLLKDLILGVHGQNLSILNVASLISVIIAIITTFAMLKMRIWFVLPVVYSFAAINLAAATLLPGVFITHLEANPQVLLHISLALFSYSTLMIATLYAIQLAWLDNKLKSKKSLQLNPNIPPLMMVERQLFKLILVGNGLLTVTLLTGLLFLQDMFAQGKTHKAVLSILAWLVYSVLLWGHYRQGWRGRRVIWISLVGAFLLTLAYFGSRFVKEIIIGG</sequence>